<reference evidence="2 3" key="1">
    <citation type="journal article" date="2020" name="Biotechnol. Biofuels">
        <title>New insights from the biogas microbiome by comprehensive genome-resolved metagenomics of nearly 1600 species originating from multiple anaerobic digesters.</title>
        <authorList>
            <person name="Campanaro S."/>
            <person name="Treu L."/>
            <person name="Rodriguez-R L.M."/>
            <person name="Kovalovszki A."/>
            <person name="Ziels R.M."/>
            <person name="Maus I."/>
            <person name="Zhu X."/>
            <person name="Kougias P.G."/>
            <person name="Basile A."/>
            <person name="Luo G."/>
            <person name="Schluter A."/>
            <person name="Konstantinidis K.T."/>
            <person name="Angelidaki I."/>
        </authorList>
    </citation>
    <scope>NUCLEOTIDE SEQUENCE [LARGE SCALE GENOMIC DNA]</scope>
    <source>
        <strain evidence="2">AS19jrsBPTG_9</strain>
    </source>
</reference>
<keyword evidence="1" id="KW-1133">Transmembrane helix</keyword>
<name>A0A847VE34_9BACT</name>
<evidence type="ECO:0000256" key="1">
    <source>
        <dbReference type="SAM" id="Phobius"/>
    </source>
</evidence>
<evidence type="ECO:0000313" key="3">
    <source>
        <dbReference type="Proteomes" id="UP000564033"/>
    </source>
</evidence>
<keyword evidence="1" id="KW-0812">Transmembrane</keyword>
<evidence type="ECO:0008006" key="4">
    <source>
        <dbReference type="Google" id="ProtNLM"/>
    </source>
</evidence>
<gene>
    <name evidence="2" type="ORF">GX888_03050</name>
</gene>
<proteinExistence type="predicted"/>
<protein>
    <recommendedName>
        <fullName evidence="4">SLATT domain-containing protein</fullName>
    </recommendedName>
</protein>
<keyword evidence="1" id="KW-0472">Membrane</keyword>
<feature type="transmembrane region" description="Helical" evidence="1">
    <location>
        <begin position="76"/>
        <end position="104"/>
    </location>
</feature>
<evidence type="ECO:0000313" key="2">
    <source>
        <dbReference type="EMBL" id="NLZ24692.1"/>
    </source>
</evidence>
<dbReference type="EMBL" id="JAAZIL010000078">
    <property type="protein sequence ID" value="NLZ24692.1"/>
    <property type="molecule type" value="Genomic_DNA"/>
</dbReference>
<organism evidence="2 3">
    <name type="scientific">Candidatus Dojkabacteria bacterium</name>
    <dbReference type="NCBI Taxonomy" id="2099670"/>
    <lineage>
        <taxon>Bacteria</taxon>
        <taxon>Candidatus Dojkabacteria</taxon>
    </lineage>
</organism>
<feature type="transmembrane region" description="Helical" evidence="1">
    <location>
        <begin position="50"/>
        <end position="70"/>
    </location>
</feature>
<comment type="caution">
    <text evidence="2">The sequence shown here is derived from an EMBL/GenBank/DDBJ whole genome shotgun (WGS) entry which is preliminary data.</text>
</comment>
<accession>A0A847VE34</accession>
<dbReference type="AlphaFoldDB" id="A0A847VE34"/>
<sequence>MKEDKIKKRTKENADKIYKILEINFHKSEESDKWLVENYNSTSRDFSERLTWLAGIGIGLIPLIFEYLYPVGCKQILLITTILTLLLFSIFMGGIDFILSLKFWDKSAGKNKKQIDIWYNAMIDAHANYPDDVGKIYYQALKSVESLDLNSKTKVAEIFIWFQMLFSFCAIFFQVVYLILKI</sequence>
<feature type="transmembrane region" description="Helical" evidence="1">
    <location>
        <begin position="158"/>
        <end position="180"/>
    </location>
</feature>
<dbReference type="Proteomes" id="UP000564033">
    <property type="component" value="Unassembled WGS sequence"/>
</dbReference>